<gene>
    <name evidence="5" type="ORF">B0H63DRAFT_97663</name>
</gene>
<organism evidence="5 6">
    <name type="scientific">Podospora didyma</name>
    <dbReference type="NCBI Taxonomy" id="330526"/>
    <lineage>
        <taxon>Eukaryota</taxon>
        <taxon>Fungi</taxon>
        <taxon>Dikarya</taxon>
        <taxon>Ascomycota</taxon>
        <taxon>Pezizomycotina</taxon>
        <taxon>Sordariomycetes</taxon>
        <taxon>Sordariomycetidae</taxon>
        <taxon>Sordariales</taxon>
        <taxon>Podosporaceae</taxon>
        <taxon>Podospora</taxon>
    </lineage>
</organism>
<evidence type="ECO:0000313" key="5">
    <source>
        <dbReference type="EMBL" id="KAK3389343.1"/>
    </source>
</evidence>
<evidence type="ECO:0000313" key="6">
    <source>
        <dbReference type="Proteomes" id="UP001285441"/>
    </source>
</evidence>
<keyword evidence="2 5" id="KW-0489">Methyltransferase</keyword>
<dbReference type="AlphaFoldDB" id="A0AAE0NWY8"/>
<sequence length="309" mass="34069">MSIFGRSTFSSAGYAAFRPSYPPSLFNRVLKFHNARQAGSGTLLDLGCGHGLIARALAPSFSSVIALDPSAGMVEQARKLTSDPKITIRQGQAEDLSFLSDSSVDCAVAGQAAHWFDYSRAWPELARVVKQGGTLALWGYKDHAIIGHPETTPVFYKFIYGDTEAGPLPKGVESLARFWELPGRDILRDSYRAVVPPETDWERVTRIAWDPDRKTCDISSAPEDALWQRKTLKLGELEGYVRTFSAFSGWQTAYPDIKSRADGGEGDVVDLMFDEVVAAVPGWQATGDAWKEMEVDTVWGTVLLMAKRR</sequence>
<protein>
    <submittedName>
        <fullName evidence="5">Methyltransferase-like protein</fullName>
    </submittedName>
</protein>
<reference evidence="5" key="2">
    <citation type="submission" date="2023-06" db="EMBL/GenBank/DDBJ databases">
        <authorList>
            <consortium name="Lawrence Berkeley National Laboratory"/>
            <person name="Haridas S."/>
            <person name="Hensen N."/>
            <person name="Bonometti L."/>
            <person name="Westerberg I."/>
            <person name="Brannstrom I.O."/>
            <person name="Guillou S."/>
            <person name="Cros-Aarteil S."/>
            <person name="Calhoun S."/>
            <person name="Kuo A."/>
            <person name="Mondo S."/>
            <person name="Pangilinan J."/>
            <person name="Riley R."/>
            <person name="LaButti K."/>
            <person name="Andreopoulos B."/>
            <person name="Lipzen A."/>
            <person name="Chen C."/>
            <person name="Yanf M."/>
            <person name="Daum C."/>
            <person name="Ng V."/>
            <person name="Clum A."/>
            <person name="Steindorff A."/>
            <person name="Ohm R."/>
            <person name="Martin F."/>
            <person name="Silar P."/>
            <person name="Natvig D."/>
            <person name="Lalanne C."/>
            <person name="Gautier V."/>
            <person name="Ament-velasquez S.L."/>
            <person name="Kruys A."/>
            <person name="Hutchinson M.I."/>
            <person name="Powell A.J."/>
            <person name="Barry K."/>
            <person name="Miller A.N."/>
            <person name="Grigoriev I.V."/>
            <person name="Debuchy R."/>
            <person name="Gladieux P."/>
            <person name="Thoren M.H."/>
            <person name="Johannesson H."/>
        </authorList>
    </citation>
    <scope>NUCLEOTIDE SEQUENCE</scope>
    <source>
        <strain evidence="5">CBS 232.78</strain>
    </source>
</reference>
<reference evidence="5" key="1">
    <citation type="journal article" date="2023" name="Mol. Phylogenet. Evol.">
        <title>Genome-scale phylogeny and comparative genomics of the fungal order Sordariales.</title>
        <authorList>
            <person name="Hensen N."/>
            <person name="Bonometti L."/>
            <person name="Westerberg I."/>
            <person name="Brannstrom I.O."/>
            <person name="Guillou S."/>
            <person name="Cros-Aarteil S."/>
            <person name="Calhoun S."/>
            <person name="Haridas S."/>
            <person name="Kuo A."/>
            <person name="Mondo S."/>
            <person name="Pangilinan J."/>
            <person name="Riley R."/>
            <person name="LaButti K."/>
            <person name="Andreopoulos B."/>
            <person name="Lipzen A."/>
            <person name="Chen C."/>
            <person name="Yan M."/>
            <person name="Daum C."/>
            <person name="Ng V."/>
            <person name="Clum A."/>
            <person name="Steindorff A."/>
            <person name="Ohm R.A."/>
            <person name="Martin F."/>
            <person name="Silar P."/>
            <person name="Natvig D.O."/>
            <person name="Lalanne C."/>
            <person name="Gautier V."/>
            <person name="Ament-Velasquez S.L."/>
            <person name="Kruys A."/>
            <person name="Hutchinson M.I."/>
            <person name="Powell A.J."/>
            <person name="Barry K."/>
            <person name="Miller A.N."/>
            <person name="Grigoriev I.V."/>
            <person name="Debuchy R."/>
            <person name="Gladieux P."/>
            <person name="Hiltunen Thoren M."/>
            <person name="Johannesson H."/>
        </authorList>
    </citation>
    <scope>NUCLEOTIDE SEQUENCE</scope>
    <source>
        <strain evidence="5">CBS 232.78</strain>
    </source>
</reference>
<dbReference type="SUPFAM" id="SSF53335">
    <property type="entry name" value="S-adenosyl-L-methionine-dependent methyltransferases"/>
    <property type="match status" value="1"/>
</dbReference>
<dbReference type="InterPro" id="IPR051052">
    <property type="entry name" value="Diverse_substrate_MTase"/>
</dbReference>
<proteinExistence type="inferred from homology"/>
<accession>A0AAE0NWY8</accession>
<evidence type="ECO:0000256" key="1">
    <source>
        <dbReference type="ARBA" id="ARBA00008361"/>
    </source>
</evidence>
<evidence type="ECO:0000256" key="2">
    <source>
        <dbReference type="ARBA" id="ARBA00022603"/>
    </source>
</evidence>
<dbReference type="GO" id="GO:0008757">
    <property type="term" value="F:S-adenosylmethionine-dependent methyltransferase activity"/>
    <property type="evidence" value="ECO:0007669"/>
    <property type="project" value="InterPro"/>
</dbReference>
<dbReference type="Proteomes" id="UP001285441">
    <property type="component" value="Unassembled WGS sequence"/>
</dbReference>
<dbReference type="PANTHER" id="PTHR44942:SF4">
    <property type="entry name" value="METHYLTRANSFERASE TYPE 11 DOMAIN-CONTAINING PROTEIN"/>
    <property type="match status" value="1"/>
</dbReference>
<dbReference type="Gene3D" id="3.40.50.150">
    <property type="entry name" value="Vaccinia Virus protein VP39"/>
    <property type="match status" value="1"/>
</dbReference>
<name>A0AAE0NWY8_9PEZI</name>
<dbReference type="GO" id="GO:0032259">
    <property type="term" value="P:methylation"/>
    <property type="evidence" value="ECO:0007669"/>
    <property type="project" value="UniProtKB-KW"/>
</dbReference>
<dbReference type="InterPro" id="IPR029063">
    <property type="entry name" value="SAM-dependent_MTases_sf"/>
</dbReference>
<dbReference type="InterPro" id="IPR013216">
    <property type="entry name" value="Methyltransf_11"/>
</dbReference>
<dbReference type="EMBL" id="JAULSW010000002">
    <property type="protein sequence ID" value="KAK3389343.1"/>
    <property type="molecule type" value="Genomic_DNA"/>
</dbReference>
<evidence type="ECO:0000259" key="4">
    <source>
        <dbReference type="Pfam" id="PF08241"/>
    </source>
</evidence>
<comment type="similarity">
    <text evidence="1">Belongs to the methyltransferase superfamily.</text>
</comment>
<keyword evidence="6" id="KW-1185">Reference proteome</keyword>
<dbReference type="Pfam" id="PF08241">
    <property type="entry name" value="Methyltransf_11"/>
    <property type="match status" value="1"/>
</dbReference>
<dbReference type="PANTHER" id="PTHR44942">
    <property type="entry name" value="METHYLTRANSF_11 DOMAIN-CONTAINING PROTEIN"/>
    <property type="match status" value="1"/>
</dbReference>
<evidence type="ECO:0000256" key="3">
    <source>
        <dbReference type="ARBA" id="ARBA00022679"/>
    </source>
</evidence>
<feature type="domain" description="Methyltransferase type 11" evidence="4">
    <location>
        <begin position="44"/>
        <end position="136"/>
    </location>
</feature>
<dbReference type="CDD" id="cd02440">
    <property type="entry name" value="AdoMet_MTases"/>
    <property type="match status" value="1"/>
</dbReference>
<comment type="caution">
    <text evidence="5">The sequence shown here is derived from an EMBL/GenBank/DDBJ whole genome shotgun (WGS) entry which is preliminary data.</text>
</comment>
<keyword evidence="3" id="KW-0808">Transferase</keyword>